<keyword evidence="1" id="KW-1133">Transmembrane helix</keyword>
<accession>A0ABT9PSB0</accession>
<feature type="transmembrane region" description="Helical" evidence="1">
    <location>
        <begin position="21"/>
        <end position="43"/>
    </location>
</feature>
<sequence length="44" mass="4818">MRHLDTHAPRHLSGRSGKWQFALHAVLVTAAFAFVCGVTLGLFP</sequence>
<dbReference type="EMBL" id="JAUSRF010000006">
    <property type="protein sequence ID" value="MDP9837347.1"/>
    <property type="molecule type" value="Genomic_DNA"/>
</dbReference>
<keyword evidence="1" id="KW-0472">Membrane</keyword>
<protein>
    <submittedName>
        <fullName evidence="2">Uncharacterized protein</fullName>
    </submittedName>
</protein>
<organism evidence="2 3">
    <name type="scientific">Neorhizobium huautlense</name>
    <dbReference type="NCBI Taxonomy" id="67774"/>
    <lineage>
        <taxon>Bacteria</taxon>
        <taxon>Pseudomonadati</taxon>
        <taxon>Pseudomonadota</taxon>
        <taxon>Alphaproteobacteria</taxon>
        <taxon>Hyphomicrobiales</taxon>
        <taxon>Rhizobiaceae</taxon>
        <taxon>Rhizobium/Agrobacterium group</taxon>
        <taxon>Neorhizobium</taxon>
    </lineage>
</organism>
<keyword evidence="3" id="KW-1185">Reference proteome</keyword>
<dbReference type="Proteomes" id="UP001241472">
    <property type="component" value="Unassembled WGS sequence"/>
</dbReference>
<gene>
    <name evidence="2" type="ORF">J2T09_002099</name>
</gene>
<comment type="caution">
    <text evidence="2">The sequence shown here is derived from an EMBL/GenBank/DDBJ whole genome shotgun (WGS) entry which is preliminary data.</text>
</comment>
<evidence type="ECO:0000313" key="2">
    <source>
        <dbReference type="EMBL" id="MDP9837347.1"/>
    </source>
</evidence>
<dbReference type="RefSeq" id="WP_306834001.1">
    <property type="nucleotide sequence ID" value="NZ_JAUSRF010000006.1"/>
</dbReference>
<evidence type="ECO:0000256" key="1">
    <source>
        <dbReference type="SAM" id="Phobius"/>
    </source>
</evidence>
<evidence type="ECO:0000313" key="3">
    <source>
        <dbReference type="Proteomes" id="UP001241472"/>
    </source>
</evidence>
<name>A0ABT9PSB0_9HYPH</name>
<reference evidence="2 3" key="1">
    <citation type="submission" date="2023-07" db="EMBL/GenBank/DDBJ databases">
        <title>Sorghum-associated microbial communities from plants grown in Nebraska, USA.</title>
        <authorList>
            <person name="Schachtman D."/>
        </authorList>
    </citation>
    <scope>NUCLEOTIDE SEQUENCE [LARGE SCALE GENOMIC DNA]</scope>
    <source>
        <strain evidence="2 3">DS1307</strain>
    </source>
</reference>
<keyword evidence="1" id="KW-0812">Transmembrane</keyword>
<proteinExistence type="predicted"/>